<gene>
    <name evidence="1" type="ORF">E4Q08_08375</name>
</gene>
<comment type="caution">
    <text evidence="1">The sequence shown here is derived from an EMBL/GenBank/DDBJ whole genome shotgun (WGS) entry which is preliminary data.</text>
</comment>
<keyword evidence="2" id="KW-1185">Reference proteome</keyword>
<reference evidence="1" key="1">
    <citation type="submission" date="2019-03" db="EMBL/GenBank/DDBJ databases">
        <title>Metabolic reconstructions from genomes of highly enriched 'Candidatus Accumulibacter' and 'Candidatus Competibacter' bioreactor populations.</title>
        <authorList>
            <person name="Annavajhala M.K."/>
            <person name="Welles L."/>
            <person name="Abbas B."/>
            <person name="Sorokin D."/>
            <person name="Park H."/>
            <person name="Van Loosdrecht M."/>
            <person name="Chandran K."/>
        </authorList>
    </citation>
    <scope>NUCLEOTIDE SEQUENCE</scope>
    <source>
        <strain evidence="1">SBR_L</strain>
    </source>
</reference>
<evidence type="ECO:0000313" key="1">
    <source>
        <dbReference type="EMBL" id="NMQ05285.1"/>
    </source>
</evidence>
<dbReference type="EMBL" id="SPMX01000018">
    <property type="protein sequence ID" value="NMQ05285.1"/>
    <property type="molecule type" value="Genomic_DNA"/>
</dbReference>
<name>A0ABX1T6J6_9PROT</name>
<protein>
    <recommendedName>
        <fullName evidence="3">Mu-like prophage I protein</fullName>
    </recommendedName>
</protein>
<dbReference type="RefSeq" id="WP_169070050.1">
    <property type="nucleotide sequence ID" value="NZ_SPMX01000018.1"/>
</dbReference>
<evidence type="ECO:0008006" key="3">
    <source>
        <dbReference type="Google" id="ProtNLM"/>
    </source>
</evidence>
<sequence>MAELSRARDHVTMPKRFPLPPWAPARDNLLMPRPIRPSAAHPPPVIATLAVALEVDPAGSAPSVVRLIPAGAFRSVDGRPVDAPAWRLDAALAAPIVAAAAQRQSDYVIDYEHQTLLARENGKPAPAAGWYHDLEWREDGLYATDVCWTPAAARMIQAQEYRYVSPVFGYDRETGDVRHLACAALVSNPGLDGLTDLSGSLERLAAKLFTPLENSMNDELLEPLRWLLNLPLGATVDEITIKLEKLTAQIKAEVPEAATSAHFDLSAHLRWSQQPDPSQYVAIAALHAVQQELSTVRQEQAEVRLQAMIEAGLAQHKLVPSLLAWARELGSRDYAALATYLEAAVPVVPPGTTQTGGKSPGTGINLQDPNAIARAAQDFQAAEEAAGRHLSIADAVAHIISR</sequence>
<dbReference type="Pfam" id="PF10123">
    <property type="entry name" value="Mu-like_Pro"/>
    <property type="match status" value="1"/>
</dbReference>
<dbReference type="InterPro" id="IPR012106">
    <property type="entry name" value="Phage_Mu_Gp1"/>
</dbReference>
<organism evidence="1 2">
    <name type="scientific">Candidatus Accumulibacter contiguus</name>
    <dbReference type="NCBI Taxonomy" id="2954381"/>
    <lineage>
        <taxon>Bacteria</taxon>
        <taxon>Pseudomonadati</taxon>
        <taxon>Pseudomonadota</taxon>
        <taxon>Betaproteobacteria</taxon>
        <taxon>Candidatus Accumulibacter</taxon>
    </lineage>
</organism>
<accession>A0ABX1T6J6</accession>
<dbReference type="Proteomes" id="UP000886469">
    <property type="component" value="Unassembled WGS sequence"/>
</dbReference>
<evidence type="ECO:0000313" key="2">
    <source>
        <dbReference type="Proteomes" id="UP000886469"/>
    </source>
</evidence>
<proteinExistence type="predicted"/>